<name>A0ABD3F529_9STRA</name>
<sequence>MPQLDLGLLTAASKDVEGRKGEESKFDHVMALQEESIHITFLLPDDSTVSSEFKKGHTIAVLKAFLEDEYDLKQEETQLCLDGTILLDPFSLTDFPCVVEASAVDIQVRRSSSDDAKSRK</sequence>
<dbReference type="PANTHER" id="PTHR41749">
    <property type="entry name" value="UBIQUITIN-LIKE DOMAIN-CONTAINING PROTEIN"/>
    <property type="match status" value="1"/>
</dbReference>
<evidence type="ECO:0000313" key="2">
    <source>
        <dbReference type="EMBL" id="KAL3661922.1"/>
    </source>
</evidence>
<dbReference type="AlphaFoldDB" id="A0ABD3F529"/>
<feature type="domain" description="Ubiquitin-like" evidence="1">
    <location>
        <begin position="37"/>
        <end position="95"/>
    </location>
</feature>
<gene>
    <name evidence="2" type="ORF">V7S43_013215</name>
</gene>
<proteinExistence type="predicted"/>
<evidence type="ECO:0000259" key="1">
    <source>
        <dbReference type="PROSITE" id="PS50053"/>
    </source>
</evidence>
<dbReference type="Proteomes" id="UP001632037">
    <property type="component" value="Unassembled WGS sequence"/>
</dbReference>
<dbReference type="SUPFAM" id="SSF54236">
    <property type="entry name" value="Ubiquitin-like"/>
    <property type="match status" value="1"/>
</dbReference>
<accession>A0ABD3F529</accession>
<reference evidence="2 3" key="1">
    <citation type="submission" date="2024-09" db="EMBL/GenBank/DDBJ databases">
        <title>Genome sequencing and assembly of Phytophthora oleae, isolate VK10A, causative agent of rot of olive drupes.</title>
        <authorList>
            <person name="Conti Taguali S."/>
            <person name="Riolo M."/>
            <person name="La Spada F."/>
            <person name="Cacciola S.O."/>
            <person name="Dionisio G."/>
        </authorList>
    </citation>
    <scope>NUCLEOTIDE SEQUENCE [LARGE SCALE GENOMIC DNA]</scope>
    <source>
        <strain evidence="2 3">VK10A</strain>
    </source>
</reference>
<protein>
    <recommendedName>
        <fullName evidence="1">Ubiquitin-like domain-containing protein</fullName>
    </recommendedName>
</protein>
<dbReference type="PANTHER" id="PTHR41749:SF1">
    <property type="entry name" value="UBIQUITIN-LIKE DOMAIN-CONTAINING PROTEIN"/>
    <property type="match status" value="1"/>
</dbReference>
<dbReference type="InterPro" id="IPR029071">
    <property type="entry name" value="Ubiquitin-like_domsf"/>
</dbReference>
<evidence type="ECO:0000313" key="3">
    <source>
        <dbReference type="Proteomes" id="UP001632037"/>
    </source>
</evidence>
<organism evidence="2 3">
    <name type="scientific">Phytophthora oleae</name>
    <dbReference type="NCBI Taxonomy" id="2107226"/>
    <lineage>
        <taxon>Eukaryota</taxon>
        <taxon>Sar</taxon>
        <taxon>Stramenopiles</taxon>
        <taxon>Oomycota</taxon>
        <taxon>Peronosporomycetes</taxon>
        <taxon>Peronosporales</taxon>
        <taxon>Peronosporaceae</taxon>
        <taxon>Phytophthora</taxon>
    </lineage>
</organism>
<dbReference type="EMBL" id="JBIMZQ010000034">
    <property type="protein sequence ID" value="KAL3661922.1"/>
    <property type="molecule type" value="Genomic_DNA"/>
</dbReference>
<dbReference type="InterPro" id="IPR000626">
    <property type="entry name" value="Ubiquitin-like_dom"/>
</dbReference>
<keyword evidence="3" id="KW-1185">Reference proteome</keyword>
<dbReference type="PROSITE" id="PS50053">
    <property type="entry name" value="UBIQUITIN_2"/>
    <property type="match status" value="1"/>
</dbReference>
<comment type="caution">
    <text evidence="2">The sequence shown here is derived from an EMBL/GenBank/DDBJ whole genome shotgun (WGS) entry which is preliminary data.</text>
</comment>